<dbReference type="AlphaFoldDB" id="A8NG24"/>
<organism evidence="1 2">
    <name type="scientific">Coprinopsis cinerea (strain Okayama-7 / 130 / ATCC MYA-4618 / FGSC 9003)</name>
    <name type="common">Inky cap fungus</name>
    <name type="synonym">Hormographiella aspergillata</name>
    <dbReference type="NCBI Taxonomy" id="240176"/>
    <lineage>
        <taxon>Eukaryota</taxon>
        <taxon>Fungi</taxon>
        <taxon>Dikarya</taxon>
        <taxon>Basidiomycota</taxon>
        <taxon>Agaricomycotina</taxon>
        <taxon>Agaricomycetes</taxon>
        <taxon>Agaricomycetidae</taxon>
        <taxon>Agaricales</taxon>
        <taxon>Agaricineae</taxon>
        <taxon>Psathyrellaceae</taxon>
        <taxon>Coprinopsis</taxon>
    </lineage>
</organism>
<evidence type="ECO:0000313" key="2">
    <source>
        <dbReference type="Proteomes" id="UP000001861"/>
    </source>
</evidence>
<proteinExistence type="predicted"/>
<dbReference type="Proteomes" id="UP000001861">
    <property type="component" value="Unassembled WGS sequence"/>
</dbReference>
<dbReference type="VEuPathDB" id="FungiDB:CC1G_05157"/>
<dbReference type="OrthoDB" id="3237970at2759"/>
<evidence type="ECO:0000313" key="1">
    <source>
        <dbReference type="EMBL" id="EAU88391.1"/>
    </source>
</evidence>
<gene>
    <name evidence="1" type="ORF">CC1G_05157</name>
</gene>
<dbReference type="EMBL" id="AACS02000002">
    <property type="protein sequence ID" value="EAU88391.1"/>
    <property type="molecule type" value="Genomic_DNA"/>
</dbReference>
<sequence length="88" mass="10348">MRPTVARLVRVLPRSAVQLPESRIIPRPTPQYEELKKPTVLQLLEKQREEAGENWPSNIRIEPVIKKQVFKPVKPELRKTLKKMLKET</sequence>
<dbReference type="eggNOG" id="ENOG502T0R2">
    <property type="taxonomic scope" value="Eukaryota"/>
</dbReference>
<protein>
    <submittedName>
        <fullName evidence="1">Uncharacterized protein</fullName>
    </submittedName>
</protein>
<keyword evidence="2" id="KW-1185">Reference proteome</keyword>
<dbReference type="OMA" id="DNWPSNI"/>
<comment type="caution">
    <text evidence="1">The sequence shown here is derived from an EMBL/GenBank/DDBJ whole genome shotgun (WGS) entry which is preliminary data.</text>
</comment>
<dbReference type="InParanoid" id="A8NG24"/>
<dbReference type="RefSeq" id="XP_001833457.1">
    <property type="nucleotide sequence ID" value="XM_001833405.2"/>
</dbReference>
<reference evidence="1 2" key="1">
    <citation type="journal article" date="2010" name="Proc. Natl. Acad. Sci. U.S.A.">
        <title>Insights into evolution of multicellular fungi from the assembled chromosomes of the mushroom Coprinopsis cinerea (Coprinus cinereus).</title>
        <authorList>
            <person name="Stajich J.E."/>
            <person name="Wilke S.K."/>
            <person name="Ahren D."/>
            <person name="Au C.H."/>
            <person name="Birren B.W."/>
            <person name="Borodovsky M."/>
            <person name="Burns C."/>
            <person name="Canback B."/>
            <person name="Casselton L.A."/>
            <person name="Cheng C.K."/>
            <person name="Deng J."/>
            <person name="Dietrich F.S."/>
            <person name="Fargo D.C."/>
            <person name="Farman M.L."/>
            <person name="Gathman A.C."/>
            <person name="Goldberg J."/>
            <person name="Guigo R."/>
            <person name="Hoegger P.J."/>
            <person name="Hooker J.B."/>
            <person name="Huggins A."/>
            <person name="James T.Y."/>
            <person name="Kamada T."/>
            <person name="Kilaru S."/>
            <person name="Kodira C."/>
            <person name="Kues U."/>
            <person name="Kupfer D."/>
            <person name="Kwan H.S."/>
            <person name="Lomsadze A."/>
            <person name="Li W."/>
            <person name="Lilly W.W."/>
            <person name="Ma L.J."/>
            <person name="Mackey A.J."/>
            <person name="Manning G."/>
            <person name="Martin F."/>
            <person name="Muraguchi H."/>
            <person name="Natvig D.O."/>
            <person name="Palmerini H."/>
            <person name="Ramesh M.A."/>
            <person name="Rehmeyer C.J."/>
            <person name="Roe B.A."/>
            <person name="Shenoy N."/>
            <person name="Stanke M."/>
            <person name="Ter-Hovhannisyan V."/>
            <person name="Tunlid A."/>
            <person name="Velagapudi R."/>
            <person name="Vision T.J."/>
            <person name="Zeng Q."/>
            <person name="Zolan M.E."/>
            <person name="Pukkila P.J."/>
        </authorList>
    </citation>
    <scope>NUCLEOTIDE SEQUENCE [LARGE SCALE GENOMIC DNA]</scope>
    <source>
        <strain evidence="2">Okayama-7 / 130 / ATCC MYA-4618 / FGSC 9003</strain>
    </source>
</reference>
<dbReference type="KEGG" id="cci:CC1G_05157"/>
<dbReference type="GeneID" id="6009953"/>
<name>A8NG24_COPC7</name>
<accession>A8NG24</accession>